<comment type="similarity">
    <text evidence="1">Belongs to the leucine-binding protein family.</text>
</comment>
<dbReference type="CDD" id="cd06342">
    <property type="entry name" value="PBP1_ABC_LIVBP-like"/>
    <property type="match status" value="1"/>
</dbReference>
<dbReference type="KEGG" id="dwd:DSCW_53600"/>
<reference evidence="6 7" key="1">
    <citation type="submission" date="2019-11" db="EMBL/GenBank/DDBJ databases">
        <title>Comparative genomics of hydrocarbon-degrading Desulfosarcina strains.</title>
        <authorList>
            <person name="Watanabe M."/>
            <person name="Kojima H."/>
            <person name="Fukui M."/>
        </authorList>
    </citation>
    <scope>NUCLEOTIDE SEQUENCE [LARGE SCALE GENOMIC DNA]</scope>
    <source>
        <strain evidence="6 7">PP31</strain>
    </source>
</reference>
<dbReference type="GO" id="GO:0006865">
    <property type="term" value="P:amino acid transport"/>
    <property type="evidence" value="ECO:0007669"/>
    <property type="project" value="UniProtKB-KW"/>
</dbReference>
<accession>A0A5K7ZE22</accession>
<dbReference type="PANTHER" id="PTHR47151">
    <property type="entry name" value="LEU/ILE/VAL-BINDING ABC TRANSPORTER SUBUNIT"/>
    <property type="match status" value="1"/>
</dbReference>
<dbReference type="PRINTS" id="PR00337">
    <property type="entry name" value="LEUILEVALBP"/>
</dbReference>
<evidence type="ECO:0000256" key="3">
    <source>
        <dbReference type="ARBA" id="ARBA00022729"/>
    </source>
</evidence>
<evidence type="ECO:0000313" key="7">
    <source>
        <dbReference type="Proteomes" id="UP000427769"/>
    </source>
</evidence>
<proteinExistence type="inferred from homology"/>
<dbReference type="Gene3D" id="3.40.50.2300">
    <property type="match status" value="2"/>
</dbReference>
<feature type="domain" description="Leucine-binding protein" evidence="5">
    <location>
        <begin position="27"/>
        <end position="350"/>
    </location>
</feature>
<keyword evidence="3" id="KW-0732">Signal</keyword>
<dbReference type="InterPro" id="IPR028081">
    <property type="entry name" value="Leu-bd"/>
</dbReference>
<dbReference type="SUPFAM" id="SSF53822">
    <property type="entry name" value="Periplasmic binding protein-like I"/>
    <property type="match status" value="1"/>
</dbReference>
<gene>
    <name evidence="6" type="ORF">DSCW_53600</name>
</gene>
<evidence type="ECO:0000256" key="1">
    <source>
        <dbReference type="ARBA" id="ARBA00010062"/>
    </source>
</evidence>
<dbReference type="InterPro" id="IPR028082">
    <property type="entry name" value="Peripla_BP_I"/>
</dbReference>
<dbReference type="Pfam" id="PF13458">
    <property type="entry name" value="Peripla_BP_6"/>
    <property type="match status" value="1"/>
</dbReference>
<dbReference type="RefSeq" id="WP_155306624.1">
    <property type="nucleotide sequence ID" value="NZ_AP021875.1"/>
</dbReference>
<dbReference type="Proteomes" id="UP000427769">
    <property type="component" value="Chromosome"/>
</dbReference>
<evidence type="ECO:0000259" key="5">
    <source>
        <dbReference type="Pfam" id="PF13458"/>
    </source>
</evidence>
<keyword evidence="4" id="KW-0029">Amino-acid transport</keyword>
<keyword evidence="2" id="KW-0813">Transport</keyword>
<dbReference type="EMBL" id="AP021875">
    <property type="protein sequence ID" value="BBO77943.1"/>
    <property type="molecule type" value="Genomic_DNA"/>
</dbReference>
<evidence type="ECO:0000256" key="2">
    <source>
        <dbReference type="ARBA" id="ARBA00022448"/>
    </source>
</evidence>
<keyword evidence="7" id="KW-1185">Reference proteome</keyword>
<evidence type="ECO:0000313" key="6">
    <source>
        <dbReference type="EMBL" id="BBO77943.1"/>
    </source>
</evidence>
<organism evidence="6 7">
    <name type="scientific">Desulfosarcina widdelii</name>
    <dbReference type="NCBI Taxonomy" id="947919"/>
    <lineage>
        <taxon>Bacteria</taxon>
        <taxon>Pseudomonadati</taxon>
        <taxon>Thermodesulfobacteriota</taxon>
        <taxon>Desulfobacteria</taxon>
        <taxon>Desulfobacterales</taxon>
        <taxon>Desulfosarcinaceae</taxon>
        <taxon>Desulfosarcina</taxon>
    </lineage>
</organism>
<dbReference type="OrthoDB" id="9772589at2"/>
<dbReference type="AlphaFoldDB" id="A0A5K7ZE22"/>
<name>A0A5K7ZE22_9BACT</name>
<protein>
    <submittedName>
        <fullName evidence="6">Branched chain amino acid ABC transporter substrate-binding protein</fullName>
    </submittedName>
</protein>
<dbReference type="InterPro" id="IPR000709">
    <property type="entry name" value="Leu_Ile_Val-bd"/>
</dbReference>
<dbReference type="PANTHER" id="PTHR47151:SF2">
    <property type="entry name" value="AMINO ACID BINDING PROTEIN"/>
    <property type="match status" value="1"/>
</dbReference>
<sequence length="378" mass="40841">MRRKLFVALVFGLMVVPFLMGTATAKTLKIGSMSPLTGPYASDGTDIKNGVLTAIEVFEEAGGMPGYDKIELFPQDTACDPKQAVAAANKLINLEVVGVIGAYCSSSTIPSSETLDEEDIIMITPASTNEKVTDRGLPYMFRMCGRDDDQAPAAAQFLKDQLKAKTVFIVDDKTTYSQGLADGVSKSAKELGIKVVEHDHVNQGDKDFSAVLTKAKAANADIFYMSLQGFSPAALMTLQAKRMGLESQIVTQDAVFQPKYMEVAKEAANGVYLTYGFTDTTTPEYKAFEKRYVPKYGPIAAYATYAYDAATVLLKAIKAAGSTDSAKVKAEIMKLDFPGVAKHVKFKANGDSGSSYIAYKVVGDKFVPYWSPEKGLLK</sequence>
<evidence type="ECO:0000256" key="4">
    <source>
        <dbReference type="ARBA" id="ARBA00022970"/>
    </source>
</evidence>